<accession>A0A8S0YU43</accession>
<protein>
    <submittedName>
        <fullName evidence="1">Uncharacterized protein</fullName>
    </submittedName>
</protein>
<evidence type="ECO:0000313" key="2">
    <source>
        <dbReference type="Proteomes" id="UP000494106"/>
    </source>
</evidence>
<organism evidence="1 2">
    <name type="scientific">Arctia plantaginis</name>
    <name type="common">Wood tiger moth</name>
    <name type="synonym">Phalaena plantaginis</name>
    <dbReference type="NCBI Taxonomy" id="874455"/>
    <lineage>
        <taxon>Eukaryota</taxon>
        <taxon>Metazoa</taxon>
        <taxon>Ecdysozoa</taxon>
        <taxon>Arthropoda</taxon>
        <taxon>Hexapoda</taxon>
        <taxon>Insecta</taxon>
        <taxon>Pterygota</taxon>
        <taxon>Neoptera</taxon>
        <taxon>Endopterygota</taxon>
        <taxon>Lepidoptera</taxon>
        <taxon>Glossata</taxon>
        <taxon>Ditrysia</taxon>
        <taxon>Noctuoidea</taxon>
        <taxon>Erebidae</taxon>
        <taxon>Arctiinae</taxon>
        <taxon>Arctia</taxon>
    </lineage>
</organism>
<keyword evidence="2" id="KW-1185">Reference proteome</keyword>
<dbReference type="OrthoDB" id="7429579at2759"/>
<proteinExistence type="predicted"/>
<dbReference type="EMBL" id="CADEBC010000088">
    <property type="protein sequence ID" value="CAB3222404.1"/>
    <property type="molecule type" value="Genomic_DNA"/>
</dbReference>
<comment type="caution">
    <text evidence="1">The sequence shown here is derived from an EMBL/GenBank/DDBJ whole genome shotgun (WGS) entry which is preliminary data.</text>
</comment>
<dbReference type="Proteomes" id="UP000494106">
    <property type="component" value="Unassembled WGS sequence"/>
</dbReference>
<reference evidence="1 2" key="1">
    <citation type="submission" date="2020-04" db="EMBL/GenBank/DDBJ databases">
        <authorList>
            <person name="Wallbank WR R."/>
            <person name="Pardo Diaz C."/>
            <person name="Kozak K."/>
            <person name="Martin S."/>
            <person name="Jiggins C."/>
            <person name="Moest M."/>
            <person name="Warren A I."/>
            <person name="Byers J.R.P. K."/>
            <person name="Montejo-Kovacevich G."/>
            <person name="Yen C E."/>
        </authorList>
    </citation>
    <scope>NUCLEOTIDE SEQUENCE [LARGE SCALE GENOMIC DNA]</scope>
</reference>
<sequence>MEAPMLRNYCGIVVSRGQYIRYAESVTERVIFMPNNNIPKTRERLWFMLGRRETILICVDNGKFNYEEFEKAGLLYRIPADVGFQNTDAFSDYVYHLIYSSRERIRLCNRIRDVLTTTQRSYRWCGSENESLTNESVIKHATEINGGTILHQHIKLDGSLCGDLIRYREQPLLSKLRTDLLEIESLGQKKLYSCMAGFASPHVPIVYVGSSPGDGWIKALNLIGYSSIVVSIDPRPLSSVETPSFEVKHLSMVIHGADDFAKAVSDLTYFDFVWDVRGDATSHDFDDRMEQIRNEIAILNDIMTNPDMQHKIKRFQLKINTRNLYEYLLPQDTRLYMQPYCAFREIFEIRAVGALHGHTHLTHVTPDTTERILETVRTSSIHIPDLDLVANCLGMRLSYGDFISSDPLYNTILDIALFCINWNTPSAVTAYLDKIQTQNRLLICSFFTGRTLKEGSSASSSQDVSIEIQLLPQPLPESMDIHSVLQTLPGCSAHVSNLDLMNKTVGFMLVLTNGNSTCLGTQIADNYSESAAWNSVISRETECFDADEISDEEVELQRPSTPVIEVIRERQETSNEQSEYYTGKNGFTWSKQESSRTSRTASHNIYNKIA</sequence>
<name>A0A8S0YU43_ARCPL</name>
<gene>
    <name evidence="1" type="ORF">APLA_LOCUS1028</name>
</gene>
<dbReference type="AlphaFoldDB" id="A0A8S0YU43"/>
<evidence type="ECO:0000313" key="1">
    <source>
        <dbReference type="EMBL" id="CAB3222404.1"/>
    </source>
</evidence>